<keyword evidence="2" id="KW-0808">Transferase</keyword>
<dbReference type="SUPFAM" id="SSF55729">
    <property type="entry name" value="Acyl-CoA N-acyltransferases (Nat)"/>
    <property type="match status" value="1"/>
</dbReference>
<dbReference type="Proteomes" id="UP001592531">
    <property type="component" value="Unassembled WGS sequence"/>
</dbReference>
<dbReference type="PROSITE" id="PS51186">
    <property type="entry name" value="GNAT"/>
    <property type="match status" value="1"/>
</dbReference>
<dbReference type="RefSeq" id="WP_380538388.1">
    <property type="nucleotide sequence ID" value="NZ_JBHFAB010000017.1"/>
</dbReference>
<keyword evidence="3" id="KW-1185">Reference proteome</keyword>
<dbReference type="InterPro" id="IPR016181">
    <property type="entry name" value="Acyl_CoA_acyltransferase"/>
</dbReference>
<evidence type="ECO:0000313" key="2">
    <source>
        <dbReference type="EMBL" id="MFC1419257.1"/>
    </source>
</evidence>
<dbReference type="PANTHER" id="PTHR43441:SF10">
    <property type="entry name" value="ACETYLTRANSFERASE"/>
    <property type="match status" value="1"/>
</dbReference>
<dbReference type="PANTHER" id="PTHR43441">
    <property type="entry name" value="RIBOSOMAL-PROTEIN-SERINE ACETYLTRANSFERASE"/>
    <property type="match status" value="1"/>
</dbReference>
<evidence type="ECO:0000313" key="3">
    <source>
        <dbReference type="Proteomes" id="UP001592531"/>
    </source>
</evidence>
<dbReference type="EC" id="2.3.-.-" evidence="2"/>
<keyword evidence="2" id="KW-0012">Acyltransferase</keyword>
<sequence>MEPVNLQTDRLTLRALGEEDIPAVHLACQDEQLQRYVPVPSPYLYEHAESFVREASPAGWREETMLNLGAFTRDGGDLVSSVGIALRQPRAEAVAEVGYWTAKQHRGNGYTTEAVIALCRWGFAELGLQRIEWLAITGNDSSWAVAERAGFTLEGTLRSRLLHRGERQDAWIGSLLPTDLELELDGSGGR</sequence>
<organism evidence="2 3">
    <name type="scientific">Streptacidiphilus cavernicola</name>
    <dbReference type="NCBI Taxonomy" id="3342716"/>
    <lineage>
        <taxon>Bacteria</taxon>
        <taxon>Bacillati</taxon>
        <taxon>Actinomycetota</taxon>
        <taxon>Actinomycetes</taxon>
        <taxon>Kitasatosporales</taxon>
        <taxon>Streptomycetaceae</taxon>
        <taxon>Streptacidiphilus</taxon>
    </lineage>
</organism>
<dbReference type="Pfam" id="PF13302">
    <property type="entry name" value="Acetyltransf_3"/>
    <property type="match status" value="1"/>
</dbReference>
<protein>
    <submittedName>
        <fullName evidence="2">GNAT family N-acetyltransferase</fullName>
        <ecNumber evidence="2">2.3.-.-</ecNumber>
    </submittedName>
</protein>
<comment type="caution">
    <text evidence="2">The sequence shown here is derived from an EMBL/GenBank/DDBJ whole genome shotgun (WGS) entry which is preliminary data.</text>
</comment>
<dbReference type="InterPro" id="IPR051908">
    <property type="entry name" value="Ribosomal_N-acetyltransferase"/>
</dbReference>
<dbReference type="InterPro" id="IPR000182">
    <property type="entry name" value="GNAT_dom"/>
</dbReference>
<evidence type="ECO:0000259" key="1">
    <source>
        <dbReference type="PROSITE" id="PS51186"/>
    </source>
</evidence>
<name>A0ABV6W0K1_9ACTN</name>
<dbReference type="Gene3D" id="3.40.630.30">
    <property type="match status" value="1"/>
</dbReference>
<proteinExistence type="predicted"/>
<feature type="domain" description="N-acetyltransferase" evidence="1">
    <location>
        <begin position="11"/>
        <end position="177"/>
    </location>
</feature>
<dbReference type="EMBL" id="JBHFAB010000017">
    <property type="protein sequence ID" value="MFC1419257.1"/>
    <property type="molecule type" value="Genomic_DNA"/>
</dbReference>
<dbReference type="GO" id="GO:0016746">
    <property type="term" value="F:acyltransferase activity"/>
    <property type="evidence" value="ECO:0007669"/>
    <property type="project" value="UniProtKB-KW"/>
</dbReference>
<gene>
    <name evidence="2" type="ORF">ACEZDE_21855</name>
</gene>
<reference evidence="2 3" key="1">
    <citation type="submission" date="2024-09" db="EMBL/GenBank/DDBJ databases">
        <authorList>
            <person name="Lee S.D."/>
        </authorList>
    </citation>
    <scope>NUCLEOTIDE SEQUENCE [LARGE SCALE GENOMIC DNA]</scope>
    <source>
        <strain evidence="2 3">N8-3</strain>
    </source>
</reference>
<accession>A0ABV6W0K1</accession>